<dbReference type="GO" id="GO:0006508">
    <property type="term" value="P:proteolysis"/>
    <property type="evidence" value="ECO:0007669"/>
    <property type="project" value="InterPro"/>
</dbReference>
<dbReference type="InterPro" id="IPR029045">
    <property type="entry name" value="ClpP/crotonase-like_dom_sf"/>
</dbReference>
<evidence type="ECO:0000259" key="3">
    <source>
        <dbReference type="Pfam" id="PF23658"/>
    </source>
</evidence>
<dbReference type="PANTHER" id="PTHR37049:SF4">
    <property type="entry name" value="RHODANESE DOMAIN-CONTAINING PROTEIN"/>
    <property type="match status" value="1"/>
</dbReference>
<dbReference type="PANTHER" id="PTHR37049">
    <property type="entry name" value="PEPTIDASE S41 FAMILY PROTEIN"/>
    <property type="match status" value="1"/>
</dbReference>
<evidence type="ECO:0000313" key="7">
    <source>
        <dbReference type="Proteomes" id="UP001302367"/>
    </source>
</evidence>
<reference evidence="4 6" key="1">
    <citation type="submission" date="2015-10" db="EMBL/GenBank/DDBJ databases">
        <title>The cercosporin biosynthetic gene cluster was horizontally transferred to several fungal lineages and shown to be expanded in Cercospora beticola based on microsynteny with recipient genomes.</title>
        <authorList>
            <person name="De Jonge R."/>
            <person name="Ebert M.K."/>
            <person name="Suttle J.C."/>
            <person name="Jurick Ii W.M."/>
            <person name="Secor G.A."/>
            <person name="Thomma B.P."/>
            <person name="Van De Peer Y."/>
            <person name="Bolton M.D."/>
        </authorList>
    </citation>
    <scope>NUCLEOTIDE SEQUENCE [LARGE SCALE GENOMIC DNA]</scope>
    <source>
        <strain evidence="4 6">09-40</strain>
    </source>
</reference>
<name>A0A2G5I6J8_CERBT</name>
<dbReference type="Gene3D" id="3.90.226.10">
    <property type="entry name" value="2-enoyl-CoA Hydratase, Chain A, domain 1"/>
    <property type="match status" value="1"/>
</dbReference>
<dbReference type="EMBL" id="CP134186">
    <property type="protein sequence ID" value="WPB00326.1"/>
    <property type="molecule type" value="Genomic_DNA"/>
</dbReference>
<evidence type="ECO:0000313" key="6">
    <source>
        <dbReference type="Proteomes" id="UP000230605"/>
    </source>
</evidence>
<protein>
    <submittedName>
        <fullName evidence="4">Uncharacterized protein</fullName>
    </submittedName>
</protein>
<dbReference type="InterPro" id="IPR052766">
    <property type="entry name" value="S41A_metabolite_peptidase"/>
</dbReference>
<organism evidence="4 6">
    <name type="scientific">Cercospora beticola</name>
    <name type="common">Sugarbeet leaf spot fungus</name>
    <dbReference type="NCBI Taxonomy" id="122368"/>
    <lineage>
        <taxon>Eukaryota</taxon>
        <taxon>Fungi</taxon>
        <taxon>Dikarya</taxon>
        <taxon>Ascomycota</taxon>
        <taxon>Pezizomycotina</taxon>
        <taxon>Dothideomycetes</taxon>
        <taxon>Dothideomycetidae</taxon>
        <taxon>Mycosphaerellales</taxon>
        <taxon>Mycosphaerellaceae</taxon>
        <taxon>Cercospora</taxon>
    </lineage>
</organism>
<dbReference type="EMBL" id="LKMD01000101">
    <property type="protein sequence ID" value="PIB00114.1"/>
    <property type="molecule type" value="Genomic_DNA"/>
</dbReference>
<dbReference type="GO" id="GO:0008236">
    <property type="term" value="F:serine-type peptidase activity"/>
    <property type="evidence" value="ECO:0007669"/>
    <property type="project" value="InterPro"/>
</dbReference>
<proteinExistence type="predicted"/>
<keyword evidence="7" id="KW-1185">Reference proteome</keyword>
<dbReference type="Pfam" id="PF03572">
    <property type="entry name" value="Peptidase_S41"/>
    <property type="match status" value="1"/>
</dbReference>
<evidence type="ECO:0000259" key="2">
    <source>
        <dbReference type="Pfam" id="PF03572"/>
    </source>
</evidence>
<evidence type="ECO:0000313" key="4">
    <source>
        <dbReference type="EMBL" id="PIB00114.1"/>
    </source>
</evidence>
<dbReference type="Proteomes" id="UP000230605">
    <property type="component" value="Chromosome 3"/>
</dbReference>
<feature type="signal peptide" evidence="1">
    <location>
        <begin position="1"/>
        <end position="17"/>
    </location>
</feature>
<dbReference type="SUPFAM" id="SSF52096">
    <property type="entry name" value="ClpP/crotonase"/>
    <property type="match status" value="1"/>
</dbReference>
<dbReference type="OrthoDB" id="27214at2759"/>
<feature type="domain" description="CPAF-like PDZ" evidence="3">
    <location>
        <begin position="162"/>
        <end position="280"/>
    </location>
</feature>
<keyword evidence="1" id="KW-0732">Signal</keyword>
<sequence>MPKLRTGLLASLSLVDAFTPVTSTTDSGNNAKRQESPCAQLNTSLQDRTVPAQIALSCLRTVPLQNEANIDQLDGLRIFLESESDLLYLNSSEPARLYPDVDLLAGLDTLQQRLGEDYYSNEFDFQADIARLFASAYNGHLVYVPDIVGVFSLAHILDDQLFSLVSVSSDGTSLPDVYAYRDLAALTQSQGREYEPSPITEINGRGAEDFLNEHAALTGDRHDPDANYNRLFPNELSRQYLPSGSGMFEQFQFLQDPGEETVVSFDNGTEVRVQVLAATDLDVSGISDGQEFFQRCCNNSVLQILTDPSMLPDEGRKRSLQRRLIPEMEDATFKYLRNEEQHAHISWNAHIPKSLQGRQAARSGSPFPEPVFGLEDGSMTGYFVEGTPDLAVLAIASFLPSGSPETATFEFGNAVRRFLDAASDAQKTRLVIDLRGNGGGYGFLAHETFRQLFPDQTPYDAYNYRATELFDAIGQTVSEQLSDVTTEDFGPGSAPALFSGPYPFNYRQQLDAENNTFSSWSDLFGPADVPSTDDQLTNIVRANVSNIYQTAFPVYPLGRNRVAPEVFEPANIVLLQDGACASTCVLFSEFMKASAPGTIRSVVVGGRRQEGPMQYAGGVKGGQLTPMAQVGSIVLGALQNATLSQQLDFERTFGQQLITSAIAALSRAYYNPQGTIASLLASINFRNTIREGDSSVTPLQYVYDAASCKIFYTAPMYRSQELLWERVYEVAWENGNCVSGSTDHPSANRTTEYEAIEIPENAESTFGIRLSQEQGELGTGAAPSGGDENGDENASGKTAISMISIHIGLAIAVVASIV</sequence>
<evidence type="ECO:0000313" key="5">
    <source>
        <dbReference type="EMBL" id="WPB00326.1"/>
    </source>
</evidence>
<reference evidence="5 7" key="2">
    <citation type="submission" date="2023-09" db="EMBL/GenBank/DDBJ databases">
        <title>Complete-Gapless Cercospora beticola genome.</title>
        <authorList>
            <person name="Wyatt N.A."/>
            <person name="Spanner R.E."/>
            <person name="Bolton M.D."/>
        </authorList>
    </citation>
    <scope>NUCLEOTIDE SEQUENCE [LARGE SCALE GENOMIC DNA]</scope>
    <source>
        <strain evidence="5">Cb09-40</strain>
    </source>
</reference>
<dbReference type="Proteomes" id="UP001302367">
    <property type="component" value="Chromosome 3"/>
</dbReference>
<evidence type="ECO:0000256" key="1">
    <source>
        <dbReference type="SAM" id="SignalP"/>
    </source>
</evidence>
<dbReference type="Pfam" id="PF23658">
    <property type="entry name" value="PDZ_CPAF_rel"/>
    <property type="match status" value="1"/>
</dbReference>
<dbReference type="AlphaFoldDB" id="A0A2G5I6J8"/>
<feature type="domain" description="Tail specific protease" evidence="2">
    <location>
        <begin position="391"/>
        <end position="598"/>
    </location>
</feature>
<dbReference type="InterPro" id="IPR005151">
    <property type="entry name" value="Tail-specific_protease"/>
</dbReference>
<feature type="chain" id="PRO_5013646818" evidence="1">
    <location>
        <begin position="18"/>
        <end position="818"/>
    </location>
</feature>
<accession>A0A2G5I6J8</accession>
<dbReference type="InterPro" id="IPR056186">
    <property type="entry name" value="PDZ_CPAF-rel"/>
</dbReference>
<gene>
    <name evidence="4" type="ORF">CB0940_03156</name>
    <name evidence="5" type="ORF">RHO25_004945</name>
</gene>